<comment type="caution">
    <text evidence="1">The sequence shown here is derived from an EMBL/GenBank/DDBJ whole genome shotgun (WGS) entry which is preliminary data.</text>
</comment>
<sequence>MIVTASSSTRSLREYIYVADTTSCSSRHHHPHTLNRFAVPRQDVDGAITGENVGFRRSCTTSLLFCLTTESACVTSLRKEERLFIRDVIRVFS</sequence>
<reference evidence="1" key="1">
    <citation type="journal article" date="2021" name="Sci. Adv.">
        <title>The American lobster genome reveals insights on longevity, neural, and immune adaptations.</title>
        <authorList>
            <person name="Polinski J.M."/>
            <person name="Zimin A.V."/>
            <person name="Clark K.F."/>
            <person name="Kohn A.B."/>
            <person name="Sadowski N."/>
            <person name="Timp W."/>
            <person name="Ptitsyn A."/>
            <person name="Khanna P."/>
            <person name="Romanova D.Y."/>
            <person name="Williams P."/>
            <person name="Greenwood S.J."/>
            <person name="Moroz L.L."/>
            <person name="Walt D.R."/>
            <person name="Bodnar A.G."/>
        </authorList>
    </citation>
    <scope>NUCLEOTIDE SEQUENCE</scope>
    <source>
        <strain evidence="1">GMGI-L3</strain>
    </source>
</reference>
<protein>
    <submittedName>
        <fullName evidence="1">Uncharacterized protein</fullName>
    </submittedName>
</protein>
<dbReference type="Proteomes" id="UP000747542">
    <property type="component" value="Unassembled WGS sequence"/>
</dbReference>
<dbReference type="AlphaFoldDB" id="A0A8J5JE54"/>
<gene>
    <name evidence="1" type="ORF">Hamer_G026642</name>
</gene>
<evidence type="ECO:0000313" key="1">
    <source>
        <dbReference type="EMBL" id="KAG7155264.1"/>
    </source>
</evidence>
<proteinExistence type="predicted"/>
<keyword evidence="2" id="KW-1185">Reference proteome</keyword>
<accession>A0A8J5JE54</accession>
<dbReference type="EMBL" id="JAHLQT010042299">
    <property type="protein sequence ID" value="KAG7155264.1"/>
    <property type="molecule type" value="Genomic_DNA"/>
</dbReference>
<organism evidence="1 2">
    <name type="scientific">Homarus americanus</name>
    <name type="common">American lobster</name>
    <dbReference type="NCBI Taxonomy" id="6706"/>
    <lineage>
        <taxon>Eukaryota</taxon>
        <taxon>Metazoa</taxon>
        <taxon>Ecdysozoa</taxon>
        <taxon>Arthropoda</taxon>
        <taxon>Crustacea</taxon>
        <taxon>Multicrustacea</taxon>
        <taxon>Malacostraca</taxon>
        <taxon>Eumalacostraca</taxon>
        <taxon>Eucarida</taxon>
        <taxon>Decapoda</taxon>
        <taxon>Pleocyemata</taxon>
        <taxon>Astacidea</taxon>
        <taxon>Nephropoidea</taxon>
        <taxon>Nephropidae</taxon>
        <taxon>Homarus</taxon>
    </lineage>
</organism>
<name>A0A8J5JE54_HOMAM</name>
<evidence type="ECO:0000313" key="2">
    <source>
        <dbReference type="Proteomes" id="UP000747542"/>
    </source>
</evidence>